<evidence type="ECO:0000256" key="2">
    <source>
        <dbReference type="RuleBase" id="RU362039"/>
    </source>
</evidence>
<name>A0A857DHF4_9FIRM</name>
<dbReference type="AlphaFoldDB" id="A0A857DHF4"/>
<sequence>MKIAILSDTHIRYGRKLPSFVWNVLSEVDTIIHAGDVVTKSLIEELDLIAPVIAVRGNCDWLMEELPEKIIAKLGSLRIGVTHGYLGSGKNTPERAYNFFSGEDVDMIIFGHSHIPYKNVYEGVLLFNPGSPTERRGQPQFSMGLLNLSEKGNFDIQHLFF</sequence>
<evidence type="ECO:0000313" key="4">
    <source>
        <dbReference type="EMBL" id="QHA00327.1"/>
    </source>
</evidence>
<dbReference type="RefSeq" id="WP_015042461.1">
    <property type="nucleotide sequence ID" value="NZ_CP046996.1"/>
</dbReference>
<evidence type="ECO:0000256" key="1">
    <source>
        <dbReference type="ARBA" id="ARBA00008950"/>
    </source>
</evidence>
<dbReference type="PANTHER" id="PTHR11124">
    <property type="entry name" value="VACUOLAR SORTING PROTEIN VPS29"/>
    <property type="match status" value="1"/>
</dbReference>
<dbReference type="Proteomes" id="UP000430508">
    <property type="component" value="Chromosome"/>
</dbReference>
<dbReference type="NCBIfam" id="TIGR00040">
    <property type="entry name" value="yfcE"/>
    <property type="match status" value="1"/>
</dbReference>
<dbReference type="InterPro" id="IPR000979">
    <property type="entry name" value="Phosphodiesterase_MJ0936/Vps29"/>
</dbReference>
<dbReference type="InterPro" id="IPR024654">
    <property type="entry name" value="Calcineurin-like_PHP_lpxH"/>
</dbReference>
<keyword evidence="2" id="KW-0479">Metal-binding</keyword>
<dbReference type="Pfam" id="PF12850">
    <property type="entry name" value="Metallophos_2"/>
    <property type="match status" value="1"/>
</dbReference>
<evidence type="ECO:0000313" key="5">
    <source>
        <dbReference type="Proteomes" id="UP000430508"/>
    </source>
</evidence>
<dbReference type="Gene3D" id="3.60.21.10">
    <property type="match status" value="1"/>
</dbReference>
<protein>
    <recommendedName>
        <fullName evidence="2">Phosphoesterase</fullName>
        <ecNumber evidence="2">3.1.4.-</ecNumber>
    </recommendedName>
</protein>
<organism evidence="4 5">
    <name type="scientific">Dehalobacter restrictus</name>
    <dbReference type="NCBI Taxonomy" id="55583"/>
    <lineage>
        <taxon>Bacteria</taxon>
        <taxon>Bacillati</taxon>
        <taxon>Bacillota</taxon>
        <taxon>Clostridia</taxon>
        <taxon>Eubacteriales</taxon>
        <taxon>Desulfitobacteriaceae</taxon>
        <taxon>Dehalobacter</taxon>
    </lineage>
</organism>
<dbReference type="GO" id="GO:0016787">
    <property type="term" value="F:hydrolase activity"/>
    <property type="evidence" value="ECO:0007669"/>
    <property type="project" value="UniProtKB-UniRule"/>
</dbReference>
<dbReference type="EC" id="3.1.4.-" evidence="2"/>
<dbReference type="InterPro" id="IPR029052">
    <property type="entry name" value="Metallo-depent_PP-like"/>
</dbReference>
<dbReference type="SUPFAM" id="SSF56300">
    <property type="entry name" value="Metallo-dependent phosphatases"/>
    <property type="match status" value="1"/>
</dbReference>
<evidence type="ECO:0000259" key="3">
    <source>
        <dbReference type="Pfam" id="PF12850"/>
    </source>
</evidence>
<feature type="domain" description="Calcineurin-like phosphoesterase" evidence="3">
    <location>
        <begin position="1"/>
        <end position="150"/>
    </location>
</feature>
<reference evidence="4 5" key="1">
    <citation type="submission" date="2019-12" db="EMBL/GenBank/DDBJ databases">
        <title>Sequence classification of anaerobic respiratory reductive dehalogenases: First we see many, then we see few.</title>
        <authorList>
            <person name="Molenda O."/>
            <person name="Puentes Jacome L.A."/>
            <person name="Cao X."/>
            <person name="Nesbo C.L."/>
            <person name="Tang S."/>
            <person name="Morson N."/>
            <person name="Patron J."/>
            <person name="Lomheim L."/>
            <person name="Wishart D.S."/>
            <person name="Edwards E.A."/>
        </authorList>
    </citation>
    <scope>NUCLEOTIDE SEQUENCE [LARGE SCALE GENOMIC DNA]</scope>
    <source>
        <strain evidence="4 5">12DCA</strain>
    </source>
</reference>
<proteinExistence type="inferred from homology"/>
<comment type="cofactor">
    <cofactor evidence="2">
        <name>a divalent metal cation</name>
        <dbReference type="ChEBI" id="CHEBI:60240"/>
    </cofactor>
</comment>
<dbReference type="EMBL" id="CP046996">
    <property type="protein sequence ID" value="QHA00327.1"/>
    <property type="molecule type" value="Genomic_DNA"/>
</dbReference>
<comment type="similarity">
    <text evidence="1 2">Belongs to the metallophosphoesterase superfamily. YfcE family.</text>
</comment>
<dbReference type="GO" id="GO:0046872">
    <property type="term" value="F:metal ion binding"/>
    <property type="evidence" value="ECO:0007669"/>
    <property type="project" value="UniProtKB-KW"/>
</dbReference>
<accession>A0A857DHF4</accession>
<gene>
    <name evidence="4" type="ORF">GQ588_06610</name>
</gene>